<dbReference type="InterPro" id="IPR051401">
    <property type="entry name" value="GtrA_CellWall_Glycosyl"/>
</dbReference>
<keyword evidence="3 6" id="KW-0812">Transmembrane</keyword>
<evidence type="ECO:0000256" key="3">
    <source>
        <dbReference type="ARBA" id="ARBA00022692"/>
    </source>
</evidence>
<accession>A0A840I9Y3</accession>
<comment type="subcellular location">
    <subcellularLocation>
        <location evidence="1">Membrane</location>
        <topology evidence="1">Multi-pass membrane protein</topology>
    </subcellularLocation>
</comment>
<feature type="transmembrane region" description="Helical" evidence="6">
    <location>
        <begin position="96"/>
        <end position="117"/>
    </location>
</feature>
<keyword evidence="5 6" id="KW-0472">Membrane</keyword>
<organism evidence="8 9">
    <name type="scientific">Conexibacter arvalis</name>
    <dbReference type="NCBI Taxonomy" id="912552"/>
    <lineage>
        <taxon>Bacteria</taxon>
        <taxon>Bacillati</taxon>
        <taxon>Actinomycetota</taxon>
        <taxon>Thermoleophilia</taxon>
        <taxon>Solirubrobacterales</taxon>
        <taxon>Conexibacteraceae</taxon>
        <taxon>Conexibacter</taxon>
    </lineage>
</organism>
<dbReference type="Pfam" id="PF04138">
    <property type="entry name" value="GtrA_DPMS_TM"/>
    <property type="match status" value="1"/>
</dbReference>
<dbReference type="GO" id="GO:0005886">
    <property type="term" value="C:plasma membrane"/>
    <property type="evidence" value="ECO:0007669"/>
    <property type="project" value="TreeGrafter"/>
</dbReference>
<dbReference type="EMBL" id="JACHNU010000001">
    <property type="protein sequence ID" value="MBB4661061.1"/>
    <property type="molecule type" value="Genomic_DNA"/>
</dbReference>
<evidence type="ECO:0000256" key="6">
    <source>
        <dbReference type="SAM" id="Phobius"/>
    </source>
</evidence>
<comment type="similarity">
    <text evidence="2">Belongs to the GtrA family.</text>
</comment>
<comment type="caution">
    <text evidence="8">The sequence shown here is derived from an EMBL/GenBank/DDBJ whole genome shotgun (WGS) entry which is preliminary data.</text>
</comment>
<feature type="transmembrane region" description="Helical" evidence="6">
    <location>
        <begin position="29"/>
        <end position="50"/>
    </location>
</feature>
<dbReference type="GO" id="GO:0000271">
    <property type="term" value="P:polysaccharide biosynthetic process"/>
    <property type="evidence" value="ECO:0007669"/>
    <property type="project" value="InterPro"/>
</dbReference>
<gene>
    <name evidence="8" type="ORF">BDZ31_000634</name>
</gene>
<keyword evidence="4 6" id="KW-1133">Transmembrane helix</keyword>
<dbReference type="RefSeq" id="WP_183338900.1">
    <property type="nucleotide sequence ID" value="NZ_JACHNU010000001.1"/>
</dbReference>
<evidence type="ECO:0000313" key="8">
    <source>
        <dbReference type="EMBL" id="MBB4661061.1"/>
    </source>
</evidence>
<evidence type="ECO:0000256" key="4">
    <source>
        <dbReference type="ARBA" id="ARBA00022989"/>
    </source>
</evidence>
<dbReference type="Proteomes" id="UP000585272">
    <property type="component" value="Unassembled WGS sequence"/>
</dbReference>
<evidence type="ECO:0000313" key="9">
    <source>
        <dbReference type="Proteomes" id="UP000585272"/>
    </source>
</evidence>
<evidence type="ECO:0000256" key="1">
    <source>
        <dbReference type="ARBA" id="ARBA00004141"/>
    </source>
</evidence>
<evidence type="ECO:0000256" key="2">
    <source>
        <dbReference type="ARBA" id="ARBA00009399"/>
    </source>
</evidence>
<protein>
    <submittedName>
        <fullName evidence="8">Dolichol-phosphate mannosyltransferase</fullName>
        <ecNumber evidence="8">2.4.1.83</ecNumber>
    </submittedName>
</protein>
<evidence type="ECO:0000259" key="7">
    <source>
        <dbReference type="Pfam" id="PF04138"/>
    </source>
</evidence>
<keyword evidence="8" id="KW-0808">Transferase</keyword>
<feature type="transmembrane region" description="Helical" evidence="6">
    <location>
        <begin position="123"/>
        <end position="140"/>
    </location>
</feature>
<reference evidence="8 9" key="1">
    <citation type="submission" date="2020-08" db="EMBL/GenBank/DDBJ databases">
        <title>Genomic Encyclopedia of Archaeal and Bacterial Type Strains, Phase II (KMG-II): from individual species to whole genera.</title>
        <authorList>
            <person name="Goeker M."/>
        </authorList>
    </citation>
    <scope>NUCLEOTIDE SEQUENCE [LARGE SCALE GENOMIC DNA]</scope>
    <source>
        <strain evidence="8 9">DSM 23288</strain>
    </source>
</reference>
<dbReference type="GO" id="GO:0004582">
    <property type="term" value="F:dolichyl-phosphate beta-D-mannosyltransferase activity"/>
    <property type="evidence" value="ECO:0007669"/>
    <property type="project" value="UniProtKB-EC"/>
</dbReference>
<feature type="domain" description="GtrA/DPMS transmembrane" evidence="7">
    <location>
        <begin position="31"/>
        <end position="146"/>
    </location>
</feature>
<dbReference type="AlphaFoldDB" id="A0A840I9Y3"/>
<keyword evidence="9" id="KW-1185">Reference proteome</keyword>
<feature type="transmembrane region" description="Helical" evidence="6">
    <location>
        <begin position="56"/>
        <end position="75"/>
    </location>
</feature>
<dbReference type="PANTHER" id="PTHR38459:SF1">
    <property type="entry name" value="PROPHAGE BACTOPRENOL-LINKED GLUCOSE TRANSLOCASE HOMOLOG"/>
    <property type="match status" value="1"/>
</dbReference>
<proteinExistence type="inferred from homology"/>
<evidence type="ECO:0000256" key="5">
    <source>
        <dbReference type="ARBA" id="ARBA00023136"/>
    </source>
</evidence>
<dbReference type="PANTHER" id="PTHR38459">
    <property type="entry name" value="PROPHAGE BACTOPRENOL-LINKED GLUCOSE TRANSLOCASE HOMOLOG"/>
    <property type="match status" value="1"/>
</dbReference>
<dbReference type="InterPro" id="IPR007267">
    <property type="entry name" value="GtrA_DPMS_TM"/>
</dbReference>
<sequence length="148" mass="16338">MSEEATVAVLPLHRRLRHGLRHPRNWLQLVRFGLVGASGYVVNLAVFTLAVHPLGVGYRVAAVLAFVVSVLNNFWWNRHWTFAARDGHAGFQAARFFLVSVMAFGFSYGVLVALVEGAGLPKVLAQALAIVAATPLNFLGQKLWSFRR</sequence>
<dbReference type="EC" id="2.4.1.83" evidence="8"/>
<name>A0A840I9Y3_9ACTN</name>
<keyword evidence="8" id="KW-0328">Glycosyltransferase</keyword>